<feature type="domain" description="Phosphotyrosine protein phosphatase I" evidence="7">
    <location>
        <begin position="2"/>
        <end position="139"/>
    </location>
</feature>
<dbReference type="PANTHER" id="PTHR11717">
    <property type="entry name" value="LOW MOLECULAR WEIGHT PROTEIN TYROSINE PHOSPHATASE"/>
    <property type="match status" value="1"/>
</dbReference>
<evidence type="ECO:0000313" key="9">
    <source>
        <dbReference type="Proteomes" id="UP000617041"/>
    </source>
</evidence>
<feature type="active site" description="Nucleophile" evidence="6">
    <location>
        <position position="8"/>
    </location>
</feature>
<keyword evidence="3" id="KW-0378">Hydrolase</keyword>
<keyword evidence="9" id="KW-1185">Reference proteome</keyword>
<dbReference type="SMART" id="SM00226">
    <property type="entry name" value="LMWPc"/>
    <property type="match status" value="1"/>
</dbReference>
<proteinExistence type="inferred from homology"/>
<evidence type="ECO:0000256" key="1">
    <source>
        <dbReference type="ARBA" id="ARBA00011063"/>
    </source>
</evidence>
<dbReference type="InterPro" id="IPR017867">
    <property type="entry name" value="Tyr_phospatase_low_mol_wt"/>
</dbReference>
<name>A0A934PYM8_9BURK</name>
<accession>A0A934PYM8</accession>
<evidence type="ECO:0000259" key="7">
    <source>
        <dbReference type="SMART" id="SM00226"/>
    </source>
</evidence>
<protein>
    <recommendedName>
        <fullName evidence="2">protein-tyrosine-phosphatase</fullName>
        <ecNumber evidence="2">3.1.3.48</ecNumber>
    </recommendedName>
</protein>
<sequence length="144" mass="16033">MNSIVVLCEGNICRSPMAEALLAKALPEVQVRSAGLGALIGRPADDTAVKLMQEEGIDIRSHRAVQVTRDLCMAADVVFVMDDEQRARVEGFYPQVRGRVFRIGRFINQDVPDPYRQPEAAFRSSLAVLKAGIAEWLPRIRQIQ</sequence>
<comment type="caution">
    <text evidence="8">The sequence shown here is derived from an EMBL/GenBank/DDBJ whole genome shotgun (WGS) entry which is preliminary data.</text>
</comment>
<dbReference type="PRINTS" id="PR00719">
    <property type="entry name" value="LMWPTPASE"/>
</dbReference>
<dbReference type="PANTHER" id="PTHR11717:SF31">
    <property type="entry name" value="LOW MOLECULAR WEIGHT PROTEIN-TYROSINE-PHOSPHATASE ETP-RELATED"/>
    <property type="match status" value="1"/>
</dbReference>
<organism evidence="8 9">
    <name type="scientific">Ramlibacter algicola</name>
    <dbReference type="NCBI Taxonomy" id="2795217"/>
    <lineage>
        <taxon>Bacteria</taxon>
        <taxon>Pseudomonadati</taxon>
        <taxon>Pseudomonadota</taxon>
        <taxon>Betaproteobacteria</taxon>
        <taxon>Burkholderiales</taxon>
        <taxon>Comamonadaceae</taxon>
        <taxon>Ramlibacter</taxon>
    </lineage>
</organism>
<dbReference type="InterPro" id="IPR050438">
    <property type="entry name" value="LMW_PTPase"/>
</dbReference>
<dbReference type="AlphaFoldDB" id="A0A934PYM8"/>
<dbReference type="Proteomes" id="UP000617041">
    <property type="component" value="Unassembled WGS sequence"/>
</dbReference>
<dbReference type="SUPFAM" id="SSF52788">
    <property type="entry name" value="Phosphotyrosine protein phosphatases I"/>
    <property type="match status" value="1"/>
</dbReference>
<dbReference type="CDD" id="cd16343">
    <property type="entry name" value="LMWPTP"/>
    <property type="match status" value="1"/>
</dbReference>
<evidence type="ECO:0000256" key="3">
    <source>
        <dbReference type="ARBA" id="ARBA00022801"/>
    </source>
</evidence>
<comment type="catalytic activity">
    <reaction evidence="5">
        <text>O-phospho-L-tyrosyl-[protein] + H2O = L-tyrosyl-[protein] + phosphate</text>
        <dbReference type="Rhea" id="RHEA:10684"/>
        <dbReference type="Rhea" id="RHEA-COMP:10136"/>
        <dbReference type="Rhea" id="RHEA-COMP:20101"/>
        <dbReference type="ChEBI" id="CHEBI:15377"/>
        <dbReference type="ChEBI" id="CHEBI:43474"/>
        <dbReference type="ChEBI" id="CHEBI:46858"/>
        <dbReference type="ChEBI" id="CHEBI:61978"/>
        <dbReference type="EC" id="3.1.3.48"/>
    </reaction>
</comment>
<dbReference type="InterPro" id="IPR023485">
    <property type="entry name" value="Ptyr_pPase"/>
</dbReference>
<feature type="active site" description="Proton donor" evidence="6">
    <location>
        <position position="113"/>
    </location>
</feature>
<reference evidence="8" key="1">
    <citation type="submission" date="2020-12" db="EMBL/GenBank/DDBJ databases">
        <title>Ramlibacter sp. nov., isolated from a freshwater alga, Cryptomonas.</title>
        <authorList>
            <person name="Kim H.M."/>
            <person name="Jeon C.O."/>
        </authorList>
    </citation>
    <scope>NUCLEOTIDE SEQUENCE</scope>
    <source>
        <strain evidence="8">CrO1</strain>
    </source>
</reference>
<evidence type="ECO:0000256" key="2">
    <source>
        <dbReference type="ARBA" id="ARBA00013064"/>
    </source>
</evidence>
<comment type="similarity">
    <text evidence="1">Belongs to the low molecular weight phosphotyrosine protein phosphatase family.</text>
</comment>
<gene>
    <name evidence="8" type="ORF">I8E28_05210</name>
</gene>
<dbReference type="Gene3D" id="3.40.50.2300">
    <property type="match status" value="1"/>
</dbReference>
<dbReference type="EMBL" id="JAEDAO010000001">
    <property type="protein sequence ID" value="MBK0391980.1"/>
    <property type="molecule type" value="Genomic_DNA"/>
</dbReference>
<dbReference type="EC" id="3.1.3.48" evidence="2"/>
<dbReference type="InterPro" id="IPR036196">
    <property type="entry name" value="Ptyr_pPase_sf"/>
</dbReference>
<dbReference type="RefSeq" id="WP_200786947.1">
    <property type="nucleotide sequence ID" value="NZ_JAEDAO010000001.1"/>
</dbReference>
<dbReference type="Pfam" id="PF01451">
    <property type="entry name" value="LMWPc"/>
    <property type="match status" value="1"/>
</dbReference>
<evidence type="ECO:0000256" key="4">
    <source>
        <dbReference type="ARBA" id="ARBA00022912"/>
    </source>
</evidence>
<evidence type="ECO:0000256" key="5">
    <source>
        <dbReference type="ARBA" id="ARBA00051722"/>
    </source>
</evidence>
<keyword evidence="4" id="KW-0904">Protein phosphatase</keyword>
<dbReference type="GO" id="GO:0004725">
    <property type="term" value="F:protein tyrosine phosphatase activity"/>
    <property type="evidence" value="ECO:0007669"/>
    <property type="project" value="UniProtKB-EC"/>
</dbReference>
<feature type="active site" evidence="6">
    <location>
        <position position="14"/>
    </location>
</feature>
<evidence type="ECO:0000256" key="6">
    <source>
        <dbReference type="PIRSR" id="PIRSR617867-1"/>
    </source>
</evidence>
<evidence type="ECO:0000313" key="8">
    <source>
        <dbReference type="EMBL" id="MBK0391980.1"/>
    </source>
</evidence>